<organism evidence="4 5">
    <name type="scientific">Helicocarpus griseus UAMH5409</name>
    <dbReference type="NCBI Taxonomy" id="1447875"/>
    <lineage>
        <taxon>Eukaryota</taxon>
        <taxon>Fungi</taxon>
        <taxon>Dikarya</taxon>
        <taxon>Ascomycota</taxon>
        <taxon>Pezizomycotina</taxon>
        <taxon>Eurotiomycetes</taxon>
        <taxon>Eurotiomycetidae</taxon>
        <taxon>Onygenales</taxon>
        <taxon>Ajellomycetaceae</taxon>
        <taxon>Helicocarpus</taxon>
    </lineage>
</organism>
<gene>
    <name evidence="4" type="ORF">AJ79_03990</name>
</gene>
<dbReference type="STRING" id="1447875.A0A2B7XV66"/>
<dbReference type="PANTHER" id="PTHR45705:SF7">
    <property type="entry name" value="ACTIVATING PROTEIN FOR ARF, PUTATIVE (AFU_ORTHOLOGUE AFUA_4G09120)-RELATED"/>
    <property type="match status" value="1"/>
</dbReference>
<dbReference type="InterPro" id="IPR038508">
    <property type="entry name" value="ArfGAP_dom_sf"/>
</dbReference>
<feature type="region of interest" description="Disordered" evidence="2">
    <location>
        <begin position="467"/>
        <end position="555"/>
    </location>
</feature>
<feature type="compositionally biased region" description="Polar residues" evidence="2">
    <location>
        <begin position="610"/>
        <end position="626"/>
    </location>
</feature>
<dbReference type="GO" id="GO:0008270">
    <property type="term" value="F:zinc ion binding"/>
    <property type="evidence" value="ECO:0007669"/>
    <property type="project" value="UniProtKB-KW"/>
</dbReference>
<dbReference type="GO" id="GO:0005737">
    <property type="term" value="C:cytoplasm"/>
    <property type="evidence" value="ECO:0007669"/>
    <property type="project" value="TreeGrafter"/>
</dbReference>
<sequence length="724" mass="78427">MSALSKRQQARNERALQELIRSVPGNDRCVDCQARNPGWASWNLGVFLCMRCAALHRKLGTHISKVKSLSMDSWSSDQVDNMKRNGNVAVNKIYNPRNVKPPIPIDIDEVDSAMERFIRQKYELKVLEDGRPKPPSRHDPSYTTMKASGSSPPPLPPKTGRRFGFGLRSVSSNHTVSSSEQSSPREDYAFPSNRQSRGFGASVIDTDGTFESKLEALRDMGFPDNKRNATILKGLSGDLDKTIESLVRLGEGAGPRTTSRAPIPRSTPTGSQLSEPARSPKSAVSNNPFDNLDSAPSRATSSYTEPQSAISTGGASYNPFDSLVSQPASAQSTQSLDQSFQQLQVSQPLFPNITGGYPSQQGQMAFQRYQQSMTPPVTMSSQNGLTASPTSMNGGYNPFFQQSPQTPQQNINNNPYMTTQSRNLSPTNPFFNVSGQTQSNQPPQISAPGYAAGNANQAQIPQFQRYNTMPNLPASSPFSQQPQPQQPQPQLQLQPQPQPQQQQQQQYVQQEQQEQQSPYNPFTMSTTPSSAASYQPQFNLQPQQPQQSLRPQQTGKIDKSSILALYNFSQPPPTIPEQPSQQQQQQPAPDFSAAASTQPQLQQPPPAQSHLTNQQNPASSDLSFSGSRNPFNSAPPNPNPNPSSNPMTATPSTTSVPGPFSTTGVDPKIQTGSVAGGGGGGGGGGGNPFPPRTHMSQASVDIGGMQNGRHSPDVFASLSSRYVR</sequence>
<dbReference type="InterPro" id="IPR001164">
    <property type="entry name" value="ArfGAP_dom"/>
</dbReference>
<dbReference type="PRINTS" id="PR00405">
    <property type="entry name" value="REVINTRACTNG"/>
</dbReference>
<feature type="compositionally biased region" description="Low complexity" evidence="2">
    <location>
        <begin position="397"/>
        <end position="415"/>
    </location>
</feature>
<keyword evidence="1" id="KW-0479">Metal-binding</keyword>
<keyword evidence="5" id="KW-1185">Reference proteome</keyword>
<reference evidence="4 5" key="1">
    <citation type="submission" date="2017-10" db="EMBL/GenBank/DDBJ databases">
        <title>Comparative genomics in systemic dimorphic fungi from Ajellomycetaceae.</title>
        <authorList>
            <person name="Munoz J.F."/>
            <person name="Mcewen J.G."/>
            <person name="Clay O.K."/>
            <person name="Cuomo C.A."/>
        </authorList>
    </citation>
    <scope>NUCLEOTIDE SEQUENCE [LARGE SCALE GENOMIC DNA]</scope>
    <source>
        <strain evidence="4 5">UAMH5409</strain>
    </source>
</reference>
<dbReference type="FunFam" id="1.10.220.150:FF:000026">
    <property type="entry name" value="GTPase activating protein for Arf, putative"/>
    <property type="match status" value="1"/>
</dbReference>
<evidence type="ECO:0000256" key="1">
    <source>
        <dbReference type="PROSITE-ProRule" id="PRU00288"/>
    </source>
</evidence>
<feature type="compositionally biased region" description="Polar residues" evidence="2">
    <location>
        <begin position="517"/>
        <end position="534"/>
    </location>
</feature>
<feature type="compositionally biased region" description="Low complexity" evidence="2">
    <location>
        <begin position="535"/>
        <end position="553"/>
    </location>
</feature>
<feature type="compositionally biased region" description="Low complexity" evidence="2">
    <location>
        <begin position="644"/>
        <end position="655"/>
    </location>
</feature>
<dbReference type="Proteomes" id="UP000223968">
    <property type="component" value="Unassembled WGS sequence"/>
</dbReference>
<dbReference type="InterPro" id="IPR051718">
    <property type="entry name" value="ARF_GTPase-activating"/>
</dbReference>
<dbReference type="PANTHER" id="PTHR45705">
    <property type="entry name" value="FI20236P1"/>
    <property type="match status" value="1"/>
</dbReference>
<feature type="region of interest" description="Disordered" evidence="2">
    <location>
        <begin position="249"/>
        <end position="315"/>
    </location>
</feature>
<feature type="compositionally biased region" description="Gly residues" evidence="2">
    <location>
        <begin position="674"/>
        <end position="687"/>
    </location>
</feature>
<dbReference type="PROSITE" id="PS50115">
    <property type="entry name" value="ARFGAP"/>
    <property type="match status" value="1"/>
</dbReference>
<dbReference type="Pfam" id="PF01412">
    <property type="entry name" value="ArfGap"/>
    <property type="match status" value="1"/>
</dbReference>
<keyword evidence="1" id="KW-0862">Zinc</keyword>
<feature type="region of interest" description="Disordered" evidence="2">
    <location>
        <begin position="567"/>
        <end position="724"/>
    </location>
</feature>
<evidence type="ECO:0000313" key="4">
    <source>
        <dbReference type="EMBL" id="PGH12890.1"/>
    </source>
</evidence>
<feature type="compositionally biased region" description="Low complexity" evidence="2">
    <location>
        <begin position="480"/>
        <end position="516"/>
    </location>
</feature>
<dbReference type="GO" id="GO:0005096">
    <property type="term" value="F:GTPase activator activity"/>
    <property type="evidence" value="ECO:0007669"/>
    <property type="project" value="InterPro"/>
</dbReference>
<dbReference type="CDD" id="cd08204">
    <property type="entry name" value="ArfGap"/>
    <property type="match status" value="1"/>
</dbReference>
<accession>A0A2B7XV66</accession>
<feature type="compositionally biased region" description="Basic and acidic residues" evidence="2">
    <location>
        <begin position="126"/>
        <end position="140"/>
    </location>
</feature>
<dbReference type="AlphaFoldDB" id="A0A2B7XV66"/>
<dbReference type="SUPFAM" id="SSF46934">
    <property type="entry name" value="UBA-like"/>
    <property type="match status" value="1"/>
</dbReference>
<dbReference type="EMBL" id="PDNB01000052">
    <property type="protein sequence ID" value="PGH12890.1"/>
    <property type="molecule type" value="Genomic_DNA"/>
</dbReference>
<dbReference type="OrthoDB" id="10266696at2759"/>
<evidence type="ECO:0000313" key="5">
    <source>
        <dbReference type="Proteomes" id="UP000223968"/>
    </source>
</evidence>
<dbReference type="SUPFAM" id="SSF57863">
    <property type="entry name" value="ArfGap/RecO-like zinc finger"/>
    <property type="match status" value="1"/>
</dbReference>
<keyword evidence="1" id="KW-0863">Zinc-finger</keyword>
<evidence type="ECO:0000259" key="3">
    <source>
        <dbReference type="PROSITE" id="PS50115"/>
    </source>
</evidence>
<comment type="caution">
    <text evidence="4">The sequence shown here is derived from an EMBL/GenBank/DDBJ whole genome shotgun (WGS) entry which is preliminary data.</text>
</comment>
<evidence type="ECO:0000256" key="2">
    <source>
        <dbReference type="SAM" id="MobiDB-lite"/>
    </source>
</evidence>
<proteinExistence type="predicted"/>
<name>A0A2B7XV66_9EURO</name>
<dbReference type="InterPro" id="IPR037278">
    <property type="entry name" value="ARFGAP/RecO"/>
</dbReference>
<protein>
    <recommendedName>
        <fullName evidence="3">Arf-GAP domain-containing protein</fullName>
    </recommendedName>
</protein>
<feature type="compositionally biased region" description="Pro residues" evidence="2">
    <location>
        <begin position="633"/>
        <end position="643"/>
    </location>
</feature>
<feature type="compositionally biased region" description="Polar residues" evidence="2">
    <location>
        <begin position="416"/>
        <end position="444"/>
    </location>
</feature>
<dbReference type="Gene3D" id="1.10.8.10">
    <property type="entry name" value="DNA helicase RuvA subunit, C-terminal domain"/>
    <property type="match status" value="1"/>
</dbReference>
<feature type="region of interest" description="Disordered" evidence="2">
    <location>
        <begin position="126"/>
        <end position="204"/>
    </location>
</feature>
<feature type="compositionally biased region" description="Polar residues" evidence="2">
    <location>
        <begin position="467"/>
        <end position="479"/>
    </location>
</feature>
<feature type="compositionally biased region" description="Polar residues" evidence="2">
    <location>
        <begin position="256"/>
        <end position="274"/>
    </location>
</feature>
<feature type="compositionally biased region" description="Polar residues" evidence="2">
    <location>
        <begin position="141"/>
        <end position="150"/>
    </location>
</feature>
<dbReference type="SMART" id="SM00105">
    <property type="entry name" value="ArfGap"/>
    <property type="match status" value="1"/>
</dbReference>
<feature type="compositionally biased region" description="Low complexity" evidence="2">
    <location>
        <begin position="577"/>
        <end position="601"/>
    </location>
</feature>
<feature type="domain" description="Arf-GAP" evidence="3">
    <location>
        <begin position="14"/>
        <end position="135"/>
    </location>
</feature>
<dbReference type="InterPro" id="IPR009060">
    <property type="entry name" value="UBA-like_sf"/>
</dbReference>
<feature type="compositionally biased region" description="Low complexity" evidence="2">
    <location>
        <begin position="169"/>
        <end position="182"/>
    </location>
</feature>
<dbReference type="Gene3D" id="1.10.220.150">
    <property type="entry name" value="Arf GTPase activating protein"/>
    <property type="match status" value="1"/>
</dbReference>
<feature type="region of interest" description="Disordered" evidence="2">
    <location>
        <begin position="396"/>
        <end position="451"/>
    </location>
</feature>
<feature type="compositionally biased region" description="Polar residues" evidence="2">
    <location>
        <begin position="297"/>
        <end position="315"/>
    </location>
</feature>